<dbReference type="EMBL" id="JAHZIJ010000001">
    <property type="protein sequence ID" value="MBW7473380.1"/>
    <property type="molecule type" value="Genomic_DNA"/>
</dbReference>
<name>A0ABS7D0C4_9BACL</name>
<evidence type="ECO:0000313" key="1">
    <source>
        <dbReference type="EMBL" id="MBW7473380.1"/>
    </source>
</evidence>
<comment type="caution">
    <text evidence="1">The sequence shown here is derived from an EMBL/GenBank/DDBJ whole genome shotgun (WGS) entry which is preliminary data.</text>
</comment>
<gene>
    <name evidence="1" type="ORF">K0T92_01320</name>
</gene>
<organism evidence="1 2">
    <name type="scientific">Paenibacillus oenotherae</name>
    <dbReference type="NCBI Taxonomy" id="1435645"/>
    <lineage>
        <taxon>Bacteria</taxon>
        <taxon>Bacillati</taxon>
        <taxon>Bacillota</taxon>
        <taxon>Bacilli</taxon>
        <taxon>Bacillales</taxon>
        <taxon>Paenibacillaceae</taxon>
        <taxon>Paenibacillus</taxon>
    </lineage>
</organism>
<proteinExistence type="predicted"/>
<protein>
    <submittedName>
        <fullName evidence="1">Uncharacterized protein</fullName>
    </submittedName>
</protein>
<accession>A0ABS7D0C4</accession>
<reference evidence="1 2" key="1">
    <citation type="submission" date="2021-07" db="EMBL/GenBank/DDBJ databases">
        <title>Paenibacillus radiodurans sp. nov., isolated from the southeastern edge of Tengger Desert.</title>
        <authorList>
            <person name="Zhang G."/>
        </authorList>
    </citation>
    <scope>NUCLEOTIDE SEQUENCE [LARGE SCALE GENOMIC DNA]</scope>
    <source>
        <strain evidence="1 2">DT7-4</strain>
    </source>
</reference>
<keyword evidence="2" id="KW-1185">Reference proteome</keyword>
<sequence>MKIKGKRNYDKHLIYIERSIQEQLNGGVTFKDLFSSEFMKKHTGFNNIESFFEGGCFEATTIEALNRINIQTLDQYVLENSTFATWDKMKDAAGQAYLKMKYRA</sequence>
<dbReference type="RefSeq" id="WP_219870613.1">
    <property type="nucleotide sequence ID" value="NZ_JAHZIJ010000001.1"/>
</dbReference>
<evidence type="ECO:0000313" key="2">
    <source>
        <dbReference type="Proteomes" id="UP000812277"/>
    </source>
</evidence>
<dbReference type="Proteomes" id="UP000812277">
    <property type="component" value="Unassembled WGS sequence"/>
</dbReference>